<proteinExistence type="predicted"/>
<organism evidence="1">
    <name type="scientific">Arundo donax</name>
    <name type="common">Giant reed</name>
    <name type="synonym">Donax arundinaceus</name>
    <dbReference type="NCBI Taxonomy" id="35708"/>
    <lineage>
        <taxon>Eukaryota</taxon>
        <taxon>Viridiplantae</taxon>
        <taxon>Streptophyta</taxon>
        <taxon>Embryophyta</taxon>
        <taxon>Tracheophyta</taxon>
        <taxon>Spermatophyta</taxon>
        <taxon>Magnoliopsida</taxon>
        <taxon>Liliopsida</taxon>
        <taxon>Poales</taxon>
        <taxon>Poaceae</taxon>
        <taxon>PACMAD clade</taxon>
        <taxon>Arundinoideae</taxon>
        <taxon>Arundineae</taxon>
        <taxon>Arundo</taxon>
    </lineage>
</organism>
<reference evidence="1" key="1">
    <citation type="submission" date="2014-09" db="EMBL/GenBank/DDBJ databases">
        <authorList>
            <person name="Magalhaes I.L.F."/>
            <person name="Oliveira U."/>
            <person name="Santos F.R."/>
            <person name="Vidigal T.H.D.A."/>
            <person name="Brescovit A.D."/>
            <person name="Santos A.J."/>
        </authorList>
    </citation>
    <scope>NUCLEOTIDE SEQUENCE</scope>
    <source>
        <tissue evidence="1">Shoot tissue taken approximately 20 cm above the soil surface</tissue>
    </source>
</reference>
<sequence>MRSSSSSELAAYIGASYYGIISGEWGG</sequence>
<evidence type="ECO:0000313" key="1">
    <source>
        <dbReference type="EMBL" id="JAD51236.1"/>
    </source>
</evidence>
<reference evidence="1" key="2">
    <citation type="journal article" date="2015" name="Data Brief">
        <title>Shoot transcriptome of the giant reed, Arundo donax.</title>
        <authorList>
            <person name="Barrero R.A."/>
            <person name="Guerrero F.D."/>
            <person name="Moolhuijzen P."/>
            <person name="Goolsby J.A."/>
            <person name="Tidwell J."/>
            <person name="Bellgard S.E."/>
            <person name="Bellgard M.I."/>
        </authorList>
    </citation>
    <scope>NUCLEOTIDE SEQUENCE</scope>
    <source>
        <tissue evidence="1">Shoot tissue taken approximately 20 cm above the soil surface</tissue>
    </source>
</reference>
<accession>A0A0A9AJA4</accession>
<name>A0A0A9AJA4_ARUDO</name>
<dbReference type="EMBL" id="GBRH01246659">
    <property type="protein sequence ID" value="JAD51236.1"/>
    <property type="molecule type" value="Transcribed_RNA"/>
</dbReference>
<dbReference type="AlphaFoldDB" id="A0A0A9AJA4"/>
<protein>
    <submittedName>
        <fullName evidence="1">Uncharacterized protein</fullName>
    </submittedName>
</protein>